<gene>
    <name evidence="3" type="ORF">METZ01_LOCUS157493</name>
</gene>
<feature type="domain" description="Xylose isomerase-like TIM barrel" evidence="2">
    <location>
        <begin position="21"/>
        <end position="254"/>
    </location>
</feature>
<keyword evidence="1" id="KW-0413">Isomerase</keyword>
<dbReference type="SUPFAM" id="SSF51658">
    <property type="entry name" value="Xylose isomerase-like"/>
    <property type="match status" value="1"/>
</dbReference>
<dbReference type="InterPro" id="IPR050417">
    <property type="entry name" value="Sugar_Epim/Isomerase"/>
</dbReference>
<dbReference type="PIRSF" id="PIRSF006241">
    <property type="entry name" value="HyI"/>
    <property type="match status" value="1"/>
</dbReference>
<dbReference type="AlphaFoldDB" id="A0A382AT69"/>
<evidence type="ECO:0000256" key="1">
    <source>
        <dbReference type="ARBA" id="ARBA00023235"/>
    </source>
</evidence>
<evidence type="ECO:0000259" key="2">
    <source>
        <dbReference type="Pfam" id="PF01261"/>
    </source>
</evidence>
<dbReference type="InterPro" id="IPR026040">
    <property type="entry name" value="HyI-like"/>
</dbReference>
<protein>
    <recommendedName>
        <fullName evidence="2">Xylose isomerase-like TIM barrel domain-containing protein</fullName>
    </recommendedName>
</protein>
<dbReference type="EMBL" id="UINC01026707">
    <property type="protein sequence ID" value="SVB04639.1"/>
    <property type="molecule type" value="Genomic_DNA"/>
</dbReference>
<name>A0A382AT69_9ZZZZ</name>
<dbReference type="PANTHER" id="PTHR43489">
    <property type="entry name" value="ISOMERASE"/>
    <property type="match status" value="1"/>
</dbReference>
<dbReference type="InterPro" id="IPR053398">
    <property type="entry name" value="HPT_OtnI_isomerases"/>
</dbReference>
<dbReference type="Pfam" id="PF01261">
    <property type="entry name" value="AP_endonuc_2"/>
    <property type="match status" value="1"/>
</dbReference>
<dbReference type="GO" id="GO:0046487">
    <property type="term" value="P:glyoxylate metabolic process"/>
    <property type="evidence" value="ECO:0007669"/>
    <property type="project" value="TreeGrafter"/>
</dbReference>
<dbReference type="PANTHER" id="PTHR43489:SF6">
    <property type="entry name" value="HYDROXYPYRUVATE ISOMERASE-RELATED"/>
    <property type="match status" value="1"/>
</dbReference>
<dbReference type="InterPro" id="IPR013022">
    <property type="entry name" value="Xyl_isomerase-like_TIM-brl"/>
</dbReference>
<sequence length="258" mass="28450">MTKLAANISMMFTEVDFLDRFEVAAKAGFKGVEYLFPYDYPADQIKEKLDQNGLTQVLFDFPAGDWDAGERGIGALPDRTGEFQDGVGMAVEYARVLECERLTVLAGKANLNKTDVAVQQTLIDNLKFASNAVIDTNTTILLEAINTIDIPGYYVSHTDQSRAVVESAEADNVKVQYDIYHMQIMEGDVTRAIDSNLDVIGHFQLADNPGRHEPGTGEINYDFLLPHIDSKGYEGWVGCEYIPSGDTSSGLGWAAKYL</sequence>
<proteinExistence type="predicted"/>
<dbReference type="InterPro" id="IPR036237">
    <property type="entry name" value="Xyl_isomerase-like_sf"/>
</dbReference>
<reference evidence="3" key="1">
    <citation type="submission" date="2018-05" db="EMBL/GenBank/DDBJ databases">
        <authorList>
            <person name="Lanie J.A."/>
            <person name="Ng W.-L."/>
            <person name="Kazmierczak K.M."/>
            <person name="Andrzejewski T.M."/>
            <person name="Davidsen T.M."/>
            <person name="Wayne K.J."/>
            <person name="Tettelin H."/>
            <person name="Glass J.I."/>
            <person name="Rusch D."/>
            <person name="Podicherti R."/>
            <person name="Tsui H.-C.T."/>
            <person name="Winkler M.E."/>
        </authorList>
    </citation>
    <scope>NUCLEOTIDE SEQUENCE</scope>
</reference>
<dbReference type="FunFam" id="3.20.20.150:FF:000007">
    <property type="entry name" value="Hydroxypyruvate isomerase"/>
    <property type="match status" value="1"/>
</dbReference>
<accession>A0A382AT69</accession>
<evidence type="ECO:0000313" key="3">
    <source>
        <dbReference type="EMBL" id="SVB04639.1"/>
    </source>
</evidence>
<dbReference type="GO" id="GO:0008903">
    <property type="term" value="F:hydroxypyruvate isomerase activity"/>
    <property type="evidence" value="ECO:0007669"/>
    <property type="project" value="TreeGrafter"/>
</dbReference>
<organism evidence="3">
    <name type="scientific">marine metagenome</name>
    <dbReference type="NCBI Taxonomy" id="408172"/>
    <lineage>
        <taxon>unclassified sequences</taxon>
        <taxon>metagenomes</taxon>
        <taxon>ecological metagenomes</taxon>
    </lineage>
</organism>
<dbReference type="Gene3D" id="3.20.20.150">
    <property type="entry name" value="Divalent-metal-dependent TIM barrel enzymes"/>
    <property type="match status" value="1"/>
</dbReference>
<dbReference type="NCBIfam" id="NF043033">
    <property type="entry name" value="OxoTetrIsom"/>
    <property type="match status" value="1"/>
</dbReference>